<gene>
    <name evidence="1" type="ORF">UFOVP753_29</name>
</gene>
<accession>A0A6J7X5V2</accession>
<protein>
    <submittedName>
        <fullName evidence="1">Uncharacterized protein</fullName>
    </submittedName>
</protein>
<sequence length="69" mass="8265">MQNNYEYDSVVENVINRLKDRARIGFEKYGTDLDRNDLITEQWIEHAIEEALDFSLYLTKLKEQLKKSL</sequence>
<name>A0A6J7X5V2_9CAUD</name>
<reference evidence="1" key="1">
    <citation type="submission" date="2020-05" db="EMBL/GenBank/DDBJ databases">
        <authorList>
            <person name="Chiriac C."/>
            <person name="Salcher M."/>
            <person name="Ghai R."/>
            <person name="Kavagutti S V."/>
        </authorList>
    </citation>
    <scope>NUCLEOTIDE SEQUENCE</scope>
</reference>
<organism evidence="1">
    <name type="scientific">uncultured Caudovirales phage</name>
    <dbReference type="NCBI Taxonomy" id="2100421"/>
    <lineage>
        <taxon>Viruses</taxon>
        <taxon>Duplodnaviria</taxon>
        <taxon>Heunggongvirae</taxon>
        <taxon>Uroviricota</taxon>
        <taxon>Caudoviricetes</taxon>
        <taxon>Peduoviridae</taxon>
        <taxon>Maltschvirus</taxon>
        <taxon>Maltschvirus maltsch</taxon>
    </lineage>
</organism>
<evidence type="ECO:0000313" key="1">
    <source>
        <dbReference type="EMBL" id="CAB5226005.1"/>
    </source>
</evidence>
<dbReference type="EMBL" id="LR798352">
    <property type="protein sequence ID" value="CAB5226005.1"/>
    <property type="molecule type" value="Genomic_DNA"/>
</dbReference>
<proteinExistence type="predicted"/>